<keyword evidence="11" id="KW-0472">Membrane</keyword>
<keyword evidence="6" id="KW-0963">Cytoplasm</keyword>
<evidence type="ECO:0000256" key="2">
    <source>
        <dbReference type="ARBA" id="ARBA00004496"/>
    </source>
</evidence>
<evidence type="ECO:0000259" key="15">
    <source>
        <dbReference type="Pfam" id="PF04811"/>
    </source>
</evidence>
<dbReference type="InterPro" id="IPR007123">
    <property type="entry name" value="Gelsolin-like_dom"/>
</dbReference>
<dbReference type="GO" id="GO:0005789">
    <property type="term" value="C:endoplasmic reticulum membrane"/>
    <property type="evidence" value="ECO:0007669"/>
    <property type="project" value="UniProtKB-SubCell"/>
</dbReference>
<dbReference type="Gene3D" id="3.40.50.410">
    <property type="entry name" value="von Willebrand factor, type A domain"/>
    <property type="match status" value="1"/>
</dbReference>
<feature type="compositionally biased region" description="Low complexity" evidence="12">
    <location>
        <begin position="155"/>
        <end position="176"/>
    </location>
</feature>
<evidence type="ECO:0000256" key="6">
    <source>
        <dbReference type="ARBA" id="ARBA00022490"/>
    </source>
</evidence>
<dbReference type="PANTHER" id="PTHR13803:SF39">
    <property type="entry name" value="SECRETORY 24AB, ISOFORM A"/>
    <property type="match status" value="1"/>
</dbReference>
<dbReference type="GO" id="GO:0006886">
    <property type="term" value="P:intracellular protein transport"/>
    <property type="evidence" value="ECO:0007669"/>
    <property type="project" value="InterPro"/>
</dbReference>
<feature type="compositionally biased region" description="Low complexity" evidence="12">
    <location>
        <begin position="1042"/>
        <end position="1055"/>
    </location>
</feature>
<dbReference type="Gene3D" id="2.30.30.380">
    <property type="entry name" value="Zn-finger domain of Sec23/24"/>
    <property type="match status" value="1"/>
</dbReference>
<dbReference type="Pfam" id="PF00626">
    <property type="entry name" value="Gelsolin"/>
    <property type="match status" value="1"/>
</dbReference>
<dbReference type="GO" id="GO:0030127">
    <property type="term" value="C:COPII vesicle coat"/>
    <property type="evidence" value="ECO:0007669"/>
    <property type="project" value="InterPro"/>
</dbReference>
<keyword evidence="5" id="KW-0813">Transport</keyword>
<dbReference type="InterPro" id="IPR041742">
    <property type="entry name" value="Sec24-like_trunk_dom"/>
</dbReference>
<feature type="compositionally biased region" description="Pro residues" evidence="12">
    <location>
        <begin position="72"/>
        <end position="91"/>
    </location>
</feature>
<feature type="compositionally biased region" description="Pro residues" evidence="12">
    <location>
        <begin position="1"/>
        <end position="32"/>
    </location>
</feature>
<dbReference type="CDD" id="cd01479">
    <property type="entry name" value="Sec24-like"/>
    <property type="match status" value="1"/>
</dbReference>
<dbReference type="InterPro" id="IPR029006">
    <property type="entry name" value="ADF-H/Gelsolin-like_dom_sf"/>
</dbReference>
<protein>
    <recommendedName>
        <fullName evidence="20">Protein transport protein SEC24</fullName>
    </recommendedName>
</protein>
<feature type="compositionally biased region" description="Gly residues" evidence="12">
    <location>
        <begin position="951"/>
        <end position="960"/>
    </location>
</feature>
<dbReference type="Pfam" id="PF04811">
    <property type="entry name" value="Sec23_trunk"/>
    <property type="match status" value="1"/>
</dbReference>
<dbReference type="InterPro" id="IPR006896">
    <property type="entry name" value="Sec23/24_trunk_dom"/>
</dbReference>
<dbReference type="Proteomes" id="UP001295423">
    <property type="component" value="Unassembled WGS sequence"/>
</dbReference>
<sequence>MSFQPPPPPNNGGFRPPPPPGGGGFAPPPPAQRPGAGFAPPGRPGAGFAPPPPAGGAGMGQLNKDMGKMSFAPPPPGAGGPAAGGPPPPAVPGQFAPPGVQPPPPGPFGNQSRGLPGPPQAPVAPGMFQQPQAPGMFNPGVSKPGPPPPGPRAPAAPGAGMQQQQPQGMPGAAPMAVNPAGTQQFMDTIDYSITIPERLFRFTASKIPQTPAQATSSKIPLGGILRPLAPCGDDDEEIDTVQPGSAGIIRCKRCRTYINAFVSWLEHGRRWRCNICAQQNDTPAAYFCHLDEAGLRRDRFERPELSKGVVEFLAPAEYMVRPPQEPSYFFVIDVSATAVRSGMLHAASNAIKKSLDDLPGRGRTKIGFITFDNAVHYYNLGSDLSQPQMLVVSDLKELFVPLPDNLLVNLEESRDVVETFLDNLPDMFAKNPVVSQSCLGPALKAAFTVMKQVGGKMCVFQTVMPNMGDGALKPRENQAIMGTPQEVKVLRPETPWYKDTAIEFSRQQISVDMFLFPYQYMDLSAMGELAKMTAGNMYSYVMFNFDKDSQRFEEQLNKSLTEETAFEAVMRIRCTKGMRITNFYGNFYIRGTDLMALPNVNSDSVFGFDLMHDEQNVASNYVTVQAALLYTSGEGQRRIRVMTQALPITSRTSEVVDSVDTQAICNLLCKQAVDVSMKTNIDQARMRLQQTCVDMMRGAKGGDKRTVSGYTVPQGPQDASEEKPIPETLELIPLYTLAMMKNVAFRGGTDIHPDERIQAFHQIFSMWTSVSKYFIYPRLFSLHDMSADCGHPCDDDDVPDESVAGRNNILLPDTLPLSVDNLSSDGIFLLDNGIEMYLWVGRSADQNLVNSLFGSPTLDNVDPATVKIDMDGDDYSTRVGDIIHSLRDDLADPFYVSSRIQIVREGDGHMEARFFWFMVEDPASFQGGTFSYGDFMHFVQQGGNTVPPGGPRGMPQGGMAPGPPGPGGMAPPAPQQYGGPPGPGMAPAPQQYGGPPGPGGMAQPAPQQYGGPPGPGMAPPAPQQYGGPPGAPGPGMAPPTPQQYGAPQAQPQQYGGPPGQPPAYGGPPSNNAMAPPPGGQQYGGPPPPGSSGRPMGTMMGAPPPRQMGGSAPASAPPMASRPPPARGAPPPPGRTTARPAGPPRGGPPPPPRGRAPPPPPPPPGRR</sequence>
<dbReference type="InterPro" id="IPR050550">
    <property type="entry name" value="SEC23_SEC24_subfamily"/>
</dbReference>
<dbReference type="Pfam" id="PF04810">
    <property type="entry name" value="zf-Sec23_Sec24"/>
    <property type="match status" value="1"/>
</dbReference>
<dbReference type="Gene3D" id="3.40.20.10">
    <property type="entry name" value="Severin"/>
    <property type="match status" value="1"/>
</dbReference>
<feature type="region of interest" description="Disordered" evidence="12">
    <location>
        <begin position="943"/>
        <end position="1166"/>
    </location>
</feature>
<evidence type="ECO:0000256" key="1">
    <source>
        <dbReference type="ARBA" id="ARBA00004394"/>
    </source>
</evidence>
<accession>A0AAD2CKD4</accession>
<dbReference type="GO" id="GO:0008270">
    <property type="term" value="F:zinc ion binding"/>
    <property type="evidence" value="ECO:0007669"/>
    <property type="project" value="InterPro"/>
</dbReference>
<feature type="compositionally biased region" description="Pro residues" evidence="12">
    <location>
        <begin position="1140"/>
        <end position="1166"/>
    </location>
</feature>
<dbReference type="InterPro" id="IPR036180">
    <property type="entry name" value="Gelsolin-like_dom_sf"/>
</dbReference>
<dbReference type="InterPro" id="IPR036175">
    <property type="entry name" value="Sec23/24_helical_dom_sf"/>
</dbReference>
<evidence type="ECO:0000256" key="10">
    <source>
        <dbReference type="ARBA" id="ARBA00023034"/>
    </source>
</evidence>
<dbReference type="AlphaFoldDB" id="A0AAD2CKD4"/>
<reference evidence="18" key="1">
    <citation type="submission" date="2023-08" db="EMBL/GenBank/DDBJ databases">
        <authorList>
            <person name="Audoor S."/>
            <person name="Bilcke G."/>
        </authorList>
    </citation>
    <scope>NUCLEOTIDE SEQUENCE</scope>
</reference>
<dbReference type="GO" id="GO:0000139">
    <property type="term" value="C:Golgi membrane"/>
    <property type="evidence" value="ECO:0007669"/>
    <property type="project" value="UniProtKB-SubCell"/>
</dbReference>
<evidence type="ECO:0000256" key="9">
    <source>
        <dbReference type="ARBA" id="ARBA00022927"/>
    </source>
</evidence>
<feature type="compositionally biased region" description="Low complexity" evidence="12">
    <location>
        <begin position="1090"/>
        <end position="1100"/>
    </location>
</feature>
<dbReference type="SUPFAM" id="SSF53300">
    <property type="entry name" value="vWA-like"/>
    <property type="match status" value="1"/>
</dbReference>
<dbReference type="InterPro" id="IPR036465">
    <property type="entry name" value="vWFA_dom_sf"/>
</dbReference>
<evidence type="ECO:0000259" key="13">
    <source>
        <dbReference type="Pfam" id="PF00626"/>
    </source>
</evidence>
<feature type="compositionally biased region" description="Pro residues" evidence="12">
    <location>
        <begin position="1119"/>
        <end position="1133"/>
    </location>
</feature>
<keyword evidence="8" id="KW-0931">ER-Golgi transport</keyword>
<feature type="domain" description="Sec23/Sec24 trunk" evidence="15">
    <location>
        <begin position="323"/>
        <end position="559"/>
    </location>
</feature>
<evidence type="ECO:0000256" key="5">
    <source>
        <dbReference type="ARBA" id="ARBA00022448"/>
    </source>
</evidence>
<dbReference type="GO" id="GO:0090110">
    <property type="term" value="P:COPII-coated vesicle cargo loading"/>
    <property type="evidence" value="ECO:0007669"/>
    <property type="project" value="TreeGrafter"/>
</dbReference>
<dbReference type="InterPro" id="IPR012990">
    <property type="entry name" value="Beta-sandwich_Sec23_24"/>
</dbReference>
<feature type="compositionally biased region" description="Pro residues" evidence="12">
    <location>
        <begin position="1012"/>
        <end position="1022"/>
    </location>
</feature>
<dbReference type="PANTHER" id="PTHR13803">
    <property type="entry name" value="SEC24-RELATED PROTEIN"/>
    <property type="match status" value="1"/>
</dbReference>
<keyword evidence="10" id="KW-0333">Golgi apparatus</keyword>
<dbReference type="SUPFAM" id="SSF81995">
    <property type="entry name" value="beta-sandwich domain of Sec23/24"/>
    <property type="match status" value="1"/>
</dbReference>
<comment type="subcellular location">
    <subcellularLocation>
        <location evidence="2">Cytoplasm</location>
    </subcellularLocation>
    <subcellularLocation>
        <location evidence="3">Endoplasmic reticulum membrane</location>
    </subcellularLocation>
    <subcellularLocation>
        <location evidence="1">Golgi apparatus membrane</location>
    </subcellularLocation>
</comment>
<feature type="compositionally biased region" description="Pro residues" evidence="12">
    <location>
        <begin position="1029"/>
        <end position="1041"/>
    </location>
</feature>
<dbReference type="InterPro" id="IPR006895">
    <property type="entry name" value="Znf_Sec23_Sec24"/>
</dbReference>
<feature type="region of interest" description="Disordered" evidence="12">
    <location>
        <begin position="1"/>
        <end position="177"/>
    </location>
</feature>
<feature type="domain" description="Zinc finger Sec23/Sec24-type" evidence="14">
    <location>
        <begin position="248"/>
        <end position="286"/>
    </location>
</feature>
<dbReference type="GO" id="GO:0000149">
    <property type="term" value="F:SNARE binding"/>
    <property type="evidence" value="ECO:0007669"/>
    <property type="project" value="TreeGrafter"/>
</dbReference>
<dbReference type="SUPFAM" id="SSF81811">
    <property type="entry name" value="Helical domain of Sec23/24"/>
    <property type="match status" value="1"/>
</dbReference>
<feature type="compositionally biased region" description="Low complexity" evidence="12">
    <location>
        <begin position="1107"/>
        <end position="1118"/>
    </location>
</feature>
<evidence type="ECO:0000256" key="12">
    <source>
        <dbReference type="SAM" id="MobiDB-lite"/>
    </source>
</evidence>
<evidence type="ECO:0000256" key="4">
    <source>
        <dbReference type="ARBA" id="ARBA00008334"/>
    </source>
</evidence>
<evidence type="ECO:0000313" key="18">
    <source>
        <dbReference type="EMBL" id="CAJ1936756.1"/>
    </source>
</evidence>
<feature type="compositionally biased region" description="Low complexity" evidence="12">
    <location>
        <begin position="1001"/>
        <end position="1010"/>
    </location>
</feature>
<evidence type="ECO:0000256" key="3">
    <source>
        <dbReference type="ARBA" id="ARBA00004586"/>
    </source>
</evidence>
<keyword evidence="9" id="KW-0653">Protein transport</keyword>
<gene>
    <name evidence="18" type="ORF">CYCCA115_LOCUS5351</name>
</gene>
<organism evidence="18 19">
    <name type="scientific">Cylindrotheca closterium</name>
    <dbReference type="NCBI Taxonomy" id="2856"/>
    <lineage>
        <taxon>Eukaryota</taxon>
        <taxon>Sar</taxon>
        <taxon>Stramenopiles</taxon>
        <taxon>Ochrophyta</taxon>
        <taxon>Bacillariophyta</taxon>
        <taxon>Bacillariophyceae</taxon>
        <taxon>Bacillariophycidae</taxon>
        <taxon>Bacillariales</taxon>
        <taxon>Bacillariaceae</taxon>
        <taxon>Cylindrotheca</taxon>
    </lineage>
</organism>
<dbReference type="Gene3D" id="1.20.120.730">
    <property type="entry name" value="Sec23/Sec24 helical domain"/>
    <property type="match status" value="1"/>
</dbReference>
<feature type="compositionally biased region" description="Pro residues" evidence="12">
    <location>
        <begin position="1074"/>
        <end position="1089"/>
    </location>
</feature>
<dbReference type="Pfam" id="PF08033">
    <property type="entry name" value="Sec23_BS"/>
    <property type="match status" value="1"/>
</dbReference>
<name>A0AAD2CKD4_9STRA</name>
<comment type="caution">
    <text evidence="18">The sequence shown here is derived from an EMBL/GenBank/DDBJ whole genome shotgun (WGS) entry which is preliminary data.</text>
</comment>
<feature type="compositionally biased region" description="Pro residues" evidence="12">
    <location>
        <begin position="961"/>
        <end position="986"/>
    </location>
</feature>
<evidence type="ECO:0000259" key="16">
    <source>
        <dbReference type="Pfam" id="PF04815"/>
    </source>
</evidence>
<evidence type="ECO:0000259" key="14">
    <source>
        <dbReference type="Pfam" id="PF04810"/>
    </source>
</evidence>
<dbReference type="Pfam" id="PF04815">
    <property type="entry name" value="Sec23_helical"/>
    <property type="match status" value="1"/>
</dbReference>
<dbReference type="InterPro" id="IPR006900">
    <property type="entry name" value="Sec23/24_helical_dom"/>
</dbReference>
<feature type="domain" description="Sec23/Sec24 helical" evidence="16">
    <location>
        <begin position="660"/>
        <end position="769"/>
    </location>
</feature>
<evidence type="ECO:0000256" key="8">
    <source>
        <dbReference type="ARBA" id="ARBA00022892"/>
    </source>
</evidence>
<feature type="domain" description="Gelsolin-like" evidence="13">
    <location>
        <begin position="810"/>
        <end position="854"/>
    </location>
</feature>
<keyword evidence="7" id="KW-0256">Endoplasmic reticulum</keyword>
<dbReference type="SUPFAM" id="SSF82919">
    <property type="entry name" value="Zn-finger domain of Sec23/24"/>
    <property type="match status" value="1"/>
</dbReference>
<evidence type="ECO:0008006" key="20">
    <source>
        <dbReference type="Google" id="ProtNLM"/>
    </source>
</evidence>
<proteinExistence type="inferred from homology"/>
<dbReference type="SUPFAM" id="SSF82754">
    <property type="entry name" value="C-terminal, gelsolin-like domain of Sec23/24"/>
    <property type="match status" value="1"/>
</dbReference>
<keyword evidence="19" id="KW-1185">Reference proteome</keyword>
<evidence type="ECO:0000259" key="17">
    <source>
        <dbReference type="Pfam" id="PF08033"/>
    </source>
</evidence>
<feature type="domain" description="Sec23/Sec24 beta-sandwich" evidence="17">
    <location>
        <begin position="565"/>
        <end position="649"/>
    </location>
</feature>
<dbReference type="EMBL" id="CAKOGP040000557">
    <property type="protein sequence ID" value="CAJ1936756.1"/>
    <property type="molecule type" value="Genomic_DNA"/>
</dbReference>
<comment type="similarity">
    <text evidence="4">Belongs to the SEC23/SEC24 family. SEC24 subfamily.</text>
</comment>
<evidence type="ECO:0000256" key="11">
    <source>
        <dbReference type="ARBA" id="ARBA00023136"/>
    </source>
</evidence>
<feature type="compositionally biased region" description="Pro residues" evidence="12">
    <location>
        <begin position="144"/>
        <end position="154"/>
    </location>
</feature>
<dbReference type="InterPro" id="IPR036174">
    <property type="entry name" value="Znf_Sec23_Sec24_sf"/>
</dbReference>
<evidence type="ECO:0000313" key="19">
    <source>
        <dbReference type="Proteomes" id="UP001295423"/>
    </source>
</evidence>
<dbReference type="Gene3D" id="2.60.40.1670">
    <property type="entry name" value="beta-sandwich domain of Sec23/24"/>
    <property type="match status" value="1"/>
</dbReference>
<evidence type="ECO:0000256" key="7">
    <source>
        <dbReference type="ARBA" id="ARBA00022824"/>
    </source>
</evidence>
<dbReference type="GO" id="GO:0070971">
    <property type="term" value="C:endoplasmic reticulum exit site"/>
    <property type="evidence" value="ECO:0007669"/>
    <property type="project" value="TreeGrafter"/>
</dbReference>